<comment type="caution">
    <text evidence="1">The sequence shown here is derived from an EMBL/GenBank/DDBJ whole genome shotgun (WGS) entry which is preliminary data.</text>
</comment>
<proteinExistence type="predicted"/>
<evidence type="ECO:0000313" key="2">
    <source>
        <dbReference type="Proteomes" id="UP000054805"/>
    </source>
</evidence>
<accession>A0A0V1GQF8</accession>
<protein>
    <submittedName>
        <fullName evidence="1">Uncharacterized protein</fullName>
    </submittedName>
</protein>
<reference evidence="1 2" key="1">
    <citation type="submission" date="2015-01" db="EMBL/GenBank/DDBJ databases">
        <title>Evolution of Trichinella species and genotypes.</title>
        <authorList>
            <person name="Korhonen P.K."/>
            <person name="Edoardo P."/>
            <person name="Giuseppe L.R."/>
            <person name="Gasser R.B."/>
        </authorList>
    </citation>
    <scope>NUCLEOTIDE SEQUENCE [LARGE SCALE GENOMIC DNA]</scope>
    <source>
        <strain evidence="1">ISS588</strain>
    </source>
</reference>
<evidence type="ECO:0000313" key="1">
    <source>
        <dbReference type="EMBL" id="KRZ00550.1"/>
    </source>
</evidence>
<gene>
    <name evidence="1" type="ORF">T4B_11294</name>
</gene>
<organism evidence="1 2">
    <name type="scientific">Trichinella pseudospiralis</name>
    <name type="common">Parasitic roundworm</name>
    <dbReference type="NCBI Taxonomy" id="6337"/>
    <lineage>
        <taxon>Eukaryota</taxon>
        <taxon>Metazoa</taxon>
        <taxon>Ecdysozoa</taxon>
        <taxon>Nematoda</taxon>
        <taxon>Enoplea</taxon>
        <taxon>Dorylaimia</taxon>
        <taxon>Trichinellida</taxon>
        <taxon>Trichinellidae</taxon>
        <taxon>Trichinella</taxon>
    </lineage>
</organism>
<dbReference type="EMBL" id="JYDS01000804">
    <property type="protein sequence ID" value="KRZ00550.1"/>
    <property type="molecule type" value="Genomic_DNA"/>
</dbReference>
<dbReference type="AlphaFoldDB" id="A0A0V1GQF8"/>
<keyword evidence="2" id="KW-1185">Reference proteome</keyword>
<name>A0A0V1GQF8_TRIPS</name>
<sequence length="55" mass="6258">MVSNRLIPIMSAFEEKGRAGICSLYLENCSESIDTHHVQFGKNHFFSKISNFPEP</sequence>
<dbReference type="Proteomes" id="UP000054805">
    <property type="component" value="Unassembled WGS sequence"/>
</dbReference>